<dbReference type="EMBL" id="VBOR01000108">
    <property type="protein sequence ID" value="TMQ47512.1"/>
    <property type="molecule type" value="Genomic_DNA"/>
</dbReference>
<dbReference type="SUPFAM" id="SSF48371">
    <property type="entry name" value="ARM repeat"/>
    <property type="match status" value="2"/>
</dbReference>
<evidence type="ECO:0000313" key="5">
    <source>
        <dbReference type="EMBL" id="TMQ47512.1"/>
    </source>
</evidence>
<dbReference type="PANTHER" id="PTHR12697">
    <property type="entry name" value="PBS LYASE HEAT-LIKE PROTEIN"/>
    <property type="match status" value="1"/>
</dbReference>
<dbReference type="PANTHER" id="PTHR12697:SF5">
    <property type="entry name" value="DEOXYHYPUSINE HYDROXYLASE"/>
    <property type="match status" value="1"/>
</dbReference>
<feature type="signal peptide" evidence="3">
    <location>
        <begin position="1"/>
        <end position="22"/>
    </location>
</feature>
<evidence type="ECO:0000256" key="1">
    <source>
        <dbReference type="ARBA" id="ARBA00045876"/>
    </source>
</evidence>
<proteinExistence type="predicted"/>
<gene>
    <name evidence="5" type="ORF">E6K71_09670</name>
</gene>
<dbReference type="PROSITE" id="PS50077">
    <property type="entry name" value="HEAT_REPEAT"/>
    <property type="match status" value="1"/>
</dbReference>
<dbReference type="InterPro" id="IPR016024">
    <property type="entry name" value="ARM-type_fold"/>
</dbReference>
<dbReference type="SUPFAM" id="SSF50891">
    <property type="entry name" value="Cyclophilin-like"/>
    <property type="match status" value="1"/>
</dbReference>
<dbReference type="Gene3D" id="1.25.10.10">
    <property type="entry name" value="Leucine-rich Repeat Variant"/>
    <property type="match status" value="5"/>
</dbReference>
<reference evidence="5 6" key="1">
    <citation type="journal article" date="2019" name="Nat. Microbiol.">
        <title>Mediterranean grassland soil C-N compound turnover is dependent on rainfall and depth, and is mediated by genomically divergent microorganisms.</title>
        <authorList>
            <person name="Diamond S."/>
            <person name="Andeer P.F."/>
            <person name="Li Z."/>
            <person name="Crits-Christoph A."/>
            <person name="Burstein D."/>
            <person name="Anantharaman K."/>
            <person name="Lane K.R."/>
            <person name="Thomas B.C."/>
            <person name="Pan C."/>
            <person name="Northen T.R."/>
            <person name="Banfield J.F."/>
        </authorList>
    </citation>
    <scope>NUCLEOTIDE SEQUENCE [LARGE SCALE GENOMIC DNA]</scope>
    <source>
        <strain evidence="5">WS_1</strain>
    </source>
</reference>
<keyword evidence="3" id="KW-0732">Signal</keyword>
<dbReference type="CDD" id="cd00317">
    <property type="entry name" value="cyclophilin"/>
    <property type="match status" value="1"/>
</dbReference>
<dbReference type="Pfam" id="PF13646">
    <property type="entry name" value="HEAT_2"/>
    <property type="match status" value="3"/>
</dbReference>
<dbReference type="InterPro" id="IPR011989">
    <property type="entry name" value="ARM-like"/>
</dbReference>
<evidence type="ECO:0000256" key="3">
    <source>
        <dbReference type="SAM" id="SignalP"/>
    </source>
</evidence>
<dbReference type="SMART" id="SM00567">
    <property type="entry name" value="EZ_HEAT"/>
    <property type="match status" value="10"/>
</dbReference>
<dbReference type="PROSITE" id="PS51257">
    <property type="entry name" value="PROKAR_LIPOPROTEIN"/>
    <property type="match status" value="1"/>
</dbReference>
<evidence type="ECO:0000256" key="2">
    <source>
        <dbReference type="SAM" id="MobiDB-lite"/>
    </source>
</evidence>
<organism evidence="5 6">
    <name type="scientific">Eiseniibacteriota bacterium</name>
    <dbReference type="NCBI Taxonomy" id="2212470"/>
    <lineage>
        <taxon>Bacteria</taxon>
        <taxon>Candidatus Eiseniibacteriota</taxon>
    </lineage>
</organism>
<evidence type="ECO:0000313" key="6">
    <source>
        <dbReference type="Proteomes" id="UP000316292"/>
    </source>
</evidence>
<dbReference type="Pfam" id="PF03130">
    <property type="entry name" value="HEAT_PBS"/>
    <property type="match status" value="1"/>
</dbReference>
<feature type="compositionally biased region" description="Low complexity" evidence="2">
    <location>
        <begin position="29"/>
        <end position="45"/>
    </location>
</feature>
<feature type="region of interest" description="Disordered" evidence="2">
    <location>
        <begin position="29"/>
        <end position="52"/>
    </location>
</feature>
<dbReference type="GO" id="GO:0003755">
    <property type="term" value="F:peptidyl-prolyl cis-trans isomerase activity"/>
    <property type="evidence" value="ECO:0007669"/>
    <property type="project" value="InterPro"/>
</dbReference>
<dbReference type="InterPro" id="IPR029000">
    <property type="entry name" value="Cyclophilin-like_dom_sf"/>
</dbReference>
<name>A0A538S7Z8_UNCEI</name>
<dbReference type="Proteomes" id="UP000316292">
    <property type="component" value="Unassembled WGS sequence"/>
</dbReference>
<dbReference type="Pfam" id="PF00160">
    <property type="entry name" value="Pro_isomerase"/>
    <property type="match status" value="1"/>
</dbReference>
<dbReference type="PROSITE" id="PS50072">
    <property type="entry name" value="CSA_PPIASE_2"/>
    <property type="match status" value="1"/>
</dbReference>
<dbReference type="InterPro" id="IPR021133">
    <property type="entry name" value="HEAT_type_2"/>
</dbReference>
<comment type="function">
    <text evidence="1">Catalyzes the hydroxylation of the N(6)-(4-aminobutyl)-L-lysine intermediate produced by deoxyhypusine synthase/DHPS on a critical lysine of the eukaryotic translation initiation factor 5A/eIF-5A. This is the second step of the post-translational modification of that lysine into an unusual amino acid residue named hypusine. Hypusination is unique to mature eIF-5A factor and is essential for its function.</text>
</comment>
<evidence type="ECO:0000259" key="4">
    <source>
        <dbReference type="PROSITE" id="PS50072"/>
    </source>
</evidence>
<dbReference type="AlphaFoldDB" id="A0A538S7Z8"/>
<dbReference type="InterPro" id="IPR002130">
    <property type="entry name" value="Cyclophilin-type_PPIase_dom"/>
</dbReference>
<sequence>MRRRLILVPVVAVGLAAWAVVAACAPAPASAQPSSPGSSAATATPPAAPPVPRVTWIEQRAAERDTTGLRAALQARAVAVRAAAARALGLIQERSTREALLSALDDRSATVRREAAFAIGLLGDSTAVSPLAARWEREIDPATREALITAIGYLSAQAGAPTVSRALSAKREYERWDAALAAARIRSRELVAPLVAQAGDARAEMRWRVAYALGRIGDRTAAPTLRSLSRDRAEMVRMSAARALAEVGDSAATDVLAALLKDSGWRVRVNAARALGQLQGRDRASSVRALLEDPSAHVRWEAASALGQLRDSSSVAALTRALADTATGVVQGAAISLLNIQGERAIPTVAPQLDLLPAFLRSGLIEALGTVPGPMALQTLLARARDPNDAPTAAGAVSGLGHRKADSGQVIPVLRSLLGARDFTVASSAADAIGQLADSASVPSLVPLLGRSGTTQDADVRASAAGALAAIKTREALAALATMRRDPERRIRETVCTALGFPADSIGLVKNPLLRAPAVKPVPRTAQIRTERGIVQIAFDHARAPVTVENFVSLARAGYFNGIAFHRVVPNFVVQDGCPRGDGWGGPGYEIPCEYNDHAYVTGTVGMALSGKDTGGSQWFVTLSPQPRLEGRYTVFAAVTRGMEVVERIMPGDRILSVTLK</sequence>
<accession>A0A538S7Z8</accession>
<dbReference type="InterPro" id="IPR004155">
    <property type="entry name" value="PBS_lyase_HEAT"/>
</dbReference>
<dbReference type="GO" id="GO:0016491">
    <property type="term" value="F:oxidoreductase activity"/>
    <property type="evidence" value="ECO:0007669"/>
    <property type="project" value="TreeGrafter"/>
</dbReference>
<dbReference type="Gene3D" id="2.40.100.10">
    <property type="entry name" value="Cyclophilin-like"/>
    <property type="match status" value="1"/>
</dbReference>
<feature type="domain" description="PPIase cyclophilin-type" evidence="4">
    <location>
        <begin position="533"/>
        <end position="649"/>
    </location>
</feature>
<comment type="caution">
    <text evidence="5">The sequence shown here is derived from an EMBL/GenBank/DDBJ whole genome shotgun (WGS) entry which is preliminary data.</text>
</comment>
<feature type="chain" id="PRO_5022202462" description="PPIase cyclophilin-type domain-containing protein" evidence="3">
    <location>
        <begin position="23"/>
        <end position="661"/>
    </location>
</feature>
<protein>
    <recommendedName>
        <fullName evidence="4">PPIase cyclophilin-type domain-containing protein</fullName>
    </recommendedName>
</protein>
<dbReference type="PRINTS" id="PR00153">
    <property type="entry name" value="CSAPPISMRASE"/>
</dbReference>